<reference evidence="2 3" key="1">
    <citation type="submission" date="2014-10" db="EMBL/GenBank/DDBJ databases">
        <title>Draft genome of the hookworm Ancylostoma caninum.</title>
        <authorList>
            <person name="Mitreva M."/>
        </authorList>
    </citation>
    <scope>NUCLEOTIDE SEQUENCE [LARGE SCALE GENOMIC DNA]</scope>
    <source>
        <strain evidence="2 3">Baltimore</strain>
    </source>
</reference>
<dbReference type="EMBL" id="JOJR01000007">
    <property type="protein sequence ID" value="RCN52423.1"/>
    <property type="molecule type" value="Genomic_DNA"/>
</dbReference>
<dbReference type="Proteomes" id="UP000252519">
    <property type="component" value="Unassembled WGS sequence"/>
</dbReference>
<dbReference type="AlphaFoldDB" id="A0A368H726"/>
<sequence length="221" mass="24953">METFVGLFQLLKSVTTRAQEGTTDVAEETLDNSAIEVGRETPMLSTPVVKVGRETPISTKDVGSGTPSLRLKHNSNSDDNGIRTEIDEILAAFKKNDVAWMEAKLEDLKKQGTSRTKEVAGPNEKKDHSEFIFAEPEYEWMDEFAETSRPACIPRSSIRRLGESNFKEHGLRPMNPDYYKMAYDIGNDEQRTELCRNHKGTRKSSKKRKARSDVQSAAFTF</sequence>
<comment type="caution">
    <text evidence="2">The sequence shown here is derived from an EMBL/GenBank/DDBJ whole genome shotgun (WGS) entry which is preliminary data.</text>
</comment>
<organism evidence="2 3">
    <name type="scientific">Ancylostoma caninum</name>
    <name type="common">Dog hookworm</name>
    <dbReference type="NCBI Taxonomy" id="29170"/>
    <lineage>
        <taxon>Eukaryota</taxon>
        <taxon>Metazoa</taxon>
        <taxon>Ecdysozoa</taxon>
        <taxon>Nematoda</taxon>
        <taxon>Chromadorea</taxon>
        <taxon>Rhabditida</taxon>
        <taxon>Rhabditina</taxon>
        <taxon>Rhabditomorpha</taxon>
        <taxon>Strongyloidea</taxon>
        <taxon>Ancylostomatidae</taxon>
        <taxon>Ancylostomatinae</taxon>
        <taxon>Ancylostoma</taxon>
    </lineage>
</organism>
<name>A0A368H726_ANCCA</name>
<feature type="region of interest" description="Disordered" evidence="1">
    <location>
        <begin position="197"/>
        <end position="221"/>
    </location>
</feature>
<feature type="region of interest" description="Disordered" evidence="1">
    <location>
        <begin position="56"/>
        <end position="78"/>
    </location>
</feature>
<gene>
    <name evidence="2" type="ORF">ANCCAN_01466</name>
</gene>
<accession>A0A368H726</accession>
<evidence type="ECO:0000313" key="3">
    <source>
        <dbReference type="Proteomes" id="UP000252519"/>
    </source>
</evidence>
<dbReference type="OrthoDB" id="5895132at2759"/>
<keyword evidence="3" id="KW-1185">Reference proteome</keyword>
<evidence type="ECO:0000313" key="2">
    <source>
        <dbReference type="EMBL" id="RCN52423.1"/>
    </source>
</evidence>
<proteinExistence type="predicted"/>
<protein>
    <submittedName>
        <fullName evidence="2">Uncharacterized protein</fullName>
    </submittedName>
</protein>
<evidence type="ECO:0000256" key="1">
    <source>
        <dbReference type="SAM" id="MobiDB-lite"/>
    </source>
</evidence>
<feature type="compositionally biased region" description="Basic residues" evidence="1">
    <location>
        <begin position="197"/>
        <end position="210"/>
    </location>
</feature>